<feature type="non-terminal residue" evidence="1">
    <location>
        <position position="82"/>
    </location>
</feature>
<organism evidence="1 2">
    <name type="scientific">Thalassiosira oceanica</name>
    <name type="common">Marine diatom</name>
    <dbReference type="NCBI Taxonomy" id="159749"/>
    <lineage>
        <taxon>Eukaryota</taxon>
        <taxon>Sar</taxon>
        <taxon>Stramenopiles</taxon>
        <taxon>Ochrophyta</taxon>
        <taxon>Bacillariophyta</taxon>
        <taxon>Coscinodiscophyceae</taxon>
        <taxon>Thalassiosirophycidae</taxon>
        <taxon>Thalassiosirales</taxon>
        <taxon>Thalassiosiraceae</taxon>
        <taxon>Thalassiosira</taxon>
    </lineage>
</organism>
<comment type="caution">
    <text evidence="1">The sequence shown here is derived from an EMBL/GenBank/DDBJ whole genome shotgun (WGS) entry which is preliminary data.</text>
</comment>
<sequence length="82" mass="8118">MSDGTTHTEWAAAGAVPGTDETAARALQLSDITHLNDGGVHVVSGGGGSVTDETLVVTGGTTVVLDAGGYVEAPPDTDWPAL</sequence>
<gene>
    <name evidence="1" type="ORF">THAOC_14971</name>
</gene>
<reference evidence="1 2" key="1">
    <citation type="journal article" date="2012" name="Genome Biol.">
        <title>Genome and low-iron response of an oceanic diatom adapted to chronic iron limitation.</title>
        <authorList>
            <person name="Lommer M."/>
            <person name="Specht M."/>
            <person name="Roy A.S."/>
            <person name="Kraemer L."/>
            <person name="Andreson R."/>
            <person name="Gutowska M.A."/>
            <person name="Wolf J."/>
            <person name="Bergner S.V."/>
            <person name="Schilhabel M.B."/>
            <person name="Klostermeier U.C."/>
            <person name="Beiko R.G."/>
            <person name="Rosenstiel P."/>
            <person name="Hippler M."/>
            <person name="Laroche J."/>
        </authorList>
    </citation>
    <scope>NUCLEOTIDE SEQUENCE [LARGE SCALE GENOMIC DNA]</scope>
    <source>
        <strain evidence="1 2">CCMP1005</strain>
    </source>
</reference>
<accession>K0SH54</accession>
<name>K0SH54_THAOC</name>
<dbReference type="AlphaFoldDB" id="K0SH54"/>
<protein>
    <submittedName>
        <fullName evidence="1">Uncharacterized protein</fullName>
    </submittedName>
</protein>
<evidence type="ECO:0000313" key="2">
    <source>
        <dbReference type="Proteomes" id="UP000266841"/>
    </source>
</evidence>
<dbReference type="Proteomes" id="UP000266841">
    <property type="component" value="Unassembled WGS sequence"/>
</dbReference>
<dbReference type="EMBL" id="AGNL01017405">
    <property type="protein sequence ID" value="EJK64309.1"/>
    <property type="molecule type" value="Genomic_DNA"/>
</dbReference>
<evidence type="ECO:0000313" key="1">
    <source>
        <dbReference type="EMBL" id="EJK64309.1"/>
    </source>
</evidence>
<proteinExistence type="predicted"/>
<keyword evidence="2" id="KW-1185">Reference proteome</keyword>